<evidence type="ECO:0000256" key="6">
    <source>
        <dbReference type="ARBA" id="ARBA00023237"/>
    </source>
</evidence>
<dbReference type="Gene3D" id="2.170.130.10">
    <property type="entry name" value="TonB-dependent receptor, plug domain"/>
    <property type="match status" value="1"/>
</dbReference>
<comment type="similarity">
    <text evidence="7">Belongs to the TonB-dependent receptor family.</text>
</comment>
<evidence type="ECO:0000256" key="1">
    <source>
        <dbReference type="ARBA" id="ARBA00004571"/>
    </source>
</evidence>
<name>A0ABW5L4R5_9SPHI</name>
<dbReference type="PROSITE" id="PS00018">
    <property type="entry name" value="EF_HAND_1"/>
    <property type="match status" value="1"/>
</dbReference>
<dbReference type="PROSITE" id="PS52016">
    <property type="entry name" value="TONB_DEPENDENT_REC_3"/>
    <property type="match status" value="1"/>
</dbReference>
<dbReference type="InterPro" id="IPR036942">
    <property type="entry name" value="Beta-barrel_TonB_sf"/>
</dbReference>
<feature type="domain" description="Secretin/TonB short N-terminal" evidence="8">
    <location>
        <begin position="60"/>
        <end position="111"/>
    </location>
</feature>
<dbReference type="Gene3D" id="3.55.50.30">
    <property type="match status" value="1"/>
</dbReference>
<keyword evidence="6 7" id="KW-0998">Cell outer membrane</keyword>
<evidence type="ECO:0000256" key="7">
    <source>
        <dbReference type="PROSITE-ProRule" id="PRU01360"/>
    </source>
</evidence>
<keyword evidence="4 7" id="KW-0812">Transmembrane</keyword>
<dbReference type="InterPro" id="IPR012910">
    <property type="entry name" value="Plug_dom"/>
</dbReference>
<dbReference type="RefSeq" id="WP_210354020.1">
    <property type="nucleotide sequence ID" value="NZ_JAEQMU010000001.1"/>
</dbReference>
<dbReference type="InterPro" id="IPR023997">
    <property type="entry name" value="TonB-dep_OMP_SusC/RagA_CS"/>
</dbReference>
<keyword evidence="2 7" id="KW-0813">Transport</keyword>
<organism evidence="9 10">
    <name type="scientific">Sphingobacterium tabacisoli</name>
    <dbReference type="NCBI Taxonomy" id="2044855"/>
    <lineage>
        <taxon>Bacteria</taxon>
        <taxon>Pseudomonadati</taxon>
        <taxon>Bacteroidota</taxon>
        <taxon>Sphingobacteriia</taxon>
        <taxon>Sphingobacteriales</taxon>
        <taxon>Sphingobacteriaceae</taxon>
        <taxon>Sphingobacterium</taxon>
    </lineage>
</organism>
<keyword evidence="9" id="KW-0675">Receptor</keyword>
<dbReference type="Gene3D" id="2.60.40.1120">
    <property type="entry name" value="Carboxypeptidase-like, regulatory domain"/>
    <property type="match status" value="1"/>
</dbReference>
<evidence type="ECO:0000256" key="2">
    <source>
        <dbReference type="ARBA" id="ARBA00022448"/>
    </source>
</evidence>
<dbReference type="InterPro" id="IPR008969">
    <property type="entry name" value="CarboxyPept-like_regulatory"/>
</dbReference>
<dbReference type="Gene3D" id="2.40.170.20">
    <property type="entry name" value="TonB-dependent receptor, beta-barrel domain"/>
    <property type="match status" value="1"/>
</dbReference>
<proteinExistence type="inferred from homology"/>
<dbReference type="SMART" id="SM00965">
    <property type="entry name" value="STN"/>
    <property type="match status" value="1"/>
</dbReference>
<evidence type="ECO:0000259" key="8">
    <source>
        <dbReference type="SMART" id="SM00965"/>
    </source>
</evidence>
<evidence type="ECO:0000313" key="9">
    <source>
        <dbReference type="EMBL" id="MFD2555714.1"/>
    </source>
</evidence>
<gene>
    <name evidence="9" type="ORF">ACFSQW_15035</name>
</gene>
<keyword evidence="5 7" id="KW-0472">Membrane</keyword>
<dbReference type="InterPro" id="IPR039426">
    <property type="entry name" value="TonB-dep_rcpt-like"/>
</dbReference>
<dbReference type="InterPro" id="IPR023996">
    <property type="entry name" value="TonB-dep_OMP_SusC/RagA"/>
</dbReference>
<accession>A0ABW5L4R5</accession>
<dbReference type="EMBL" id="JBHULD010000014">
    <property type="protein sequence ID" value="MFD2555714.1"/>
    <property type="molecule type" value="Genomic_DNA"/>
</dbReference>
<dbReference type="NCBIfam" id="TIGR04056">
    <property type="entry name" value="OMP_RagA_SusC"/>
    <property type="match status" value="1"/>
</dbReference>
<dbReference type="SUPFAM" id="SSF49464">
    <property type="entry name" value="Carboxypeptidase regulatory domain-like"/>
    <property type="match status" value="1"/>
</dbReference>
<dbReference type="InterPro" id="IPR011662">
    <property type="entry name" value="Secretin/TonB_short_N"/>
</dbReference>
<evidence type="ECO:0000313" key="10">
    <source>
        <dbReference type="Proteomes" id="UP001597440"/>
    </source>
</evidence>
<dbReference type="NCBIfam" id="TIGR04057">
    <property type="entry name" value="SusC_RagA_signa"/>
    <property type="match status" value="1"/>
</dbReference>
<comment type="caution">
    <text evidence="9">The sequence shown here is derived from an EMBL/GenBank/DDBJ whole genome shotgun (WGS) entry which is preliminary data.</text>
</comment>
<protein>
    <submittedName>
        <fullName evidence="9">TonB-dependent receptor</fullName>
    </submittedName>
</protein>
<dbReference type="Proteomes" id="UP001597440">
    <property type="component" value="Unassembled WGS sequence"/>
</dbReference>
<sequence>MKYYARMKYFLFMIKIIISIVLFTTCNLSASIVNGQQIHLNTTNLPLKEVFREIQKQANVDVLYISSDLVGLTPVTVKFQNKSLTEALDLILKSSPLDYEIDSKTILITKKSKKGILNPIEKQTIVIRGKVSDEQGNPLAGTIIQVKGQDAKVVSGTNGSYLINVPNESSVLVFSFIGFRSLEVNVGKQRSIDVKMAIAERDLDQVVVIGYGSVQKKDLTGSVGTADVSDMIKAPAGRFDEVMAGRVAGVNVASSDGQPGEARSFTIRGGNSLTQSTAPLYVVDGFLMEDFTAAAISNEDIASISVLKDASATAIYGARGANGVVVIETKKGVVGKPVINYTGSLGIQEVTKKIKMMDPYEFVAYQKEFNPTLADEYYLQKQGMTLDDYKNIEGNDWQNQLFRKSPIKQHDLSIRGGTIDTRYSISGSLYQQEGIIINSGYDRYSGRLSLDQKITKKLSIGGTAAISRTSSYGSPMAQGSGGQSASSGYILAQTWAFTPVLIKNGEVDWTEQFVDPTAPAGHFRINPIQNTNETHSLQRNEDENLKFYVNYEILKGLTLNVNTSHSNRNSVFEFLYNSKTLYGTPLNPSNSRGTWGGIRHRNIKSWLNENTLRYNKRIAKKHQLNSLIGFTIQEETSDSYRLEAENIPNEQLGITALGSGKAYRNETTAGGYRMLSLLGRADYSYNQRYLATFTLRADGSSKFPKNNKWGYFPSLGVAWKVSEENFLKKNKIISNLKLRGSYGLTGNNRIGDFEYFGSVSTGEHFAYSYQNGMSTPGSMIAKMNNSGLKWESTKQFDLGLDLGLWGDRFSVEADVYRKDTYDLLLDAPLPLHVGFTSNMQNIGEIRNQGLELTINVKPVITKLFTWESSFNIAFNSNEIRKFVLGRNEMTSAVTWDYNATNPLYLARVGGPAALFYGYIHEGNYQYEDFYEISPGNLRLLETLPTNGNNRNLIQPGDIKYRDINGDGFINSADMTVIGNPLPKHFGGLSNKFSYKNFSLSVFLQWSYGNDVFNANRMSFEGNAFGRPNTNQFKTAANRWTVDNQTNDIPRAGGHGPIGSYDSRVIEDASFIRLNNVYLEYRMPKNLISKIRLSELSFNLSGQNLVTWTGYKGINPEVSTRHSALTPGFDYAAYPRARTITFGLRANY</sequence>
<dbReference type="SUPFAM" id="SSF56935">
    <property type="entry name" value="Porins"/>
    <property type="match status" value="1"/>
</dbReference>
<reference evidence="10" key="1">
    <citation type="journal article" date="2019" name="Int. J. Syst. Evol. Microbiol.">
        <title>The Global Catalogue of Microorganisms (GCM) 10K type strain sequencing project: providing services to taxonomists for standard genome sequencing and annotation.</title>
        <authorList>
            <consortium name="The Broad Institute Genomics Platform"/>
            <consortium name="The Broad Institute Genome Sequencing Center for Infectious Disease"/>
            <person name="Wu L."/>
            <person name="Ma J."/>
        </authorList>
    </citation>
    <scope>NUCLEOTIDE SEQUENCE [LARGE SCALE GENOMIC DNA]</scope>
    <source>
        <strain evidence="10">KCTC 52298</strain>
    </source>
</reference>
<dbReference type="Pfam" id="PF07660">
    <property type="entry name" value="STN"/>
    <property type="match status" value="1"/>
</dbReference>
<keyword evidence="10" id="KW-1185">Reference proteome</keyword>
<dbReference type="InterPro" id="IPR037066">
    <property type="entry name" value="Plug_dom_sf"/>
</dbReference>
<evidence type="ECO:0000256" key="3">
    <source>
        <dbReference type="ARBA" id="ARBA00022452"/>
    </source>
</evidence>
<comment type="subcellular location">
    <subcellularLocation>
        <location evidence="1 7">Cell outer membrane</location>
        <topology evidence="1 7">Multi-pass membrane protein</topology>
    </subcellularLocation>
</comment>
<evidence type="ECO:0000256" key="4">
    <source>
        <dbReference type="ARBA" id="ARBA00022692"/>
    </source>
</evidence>
<dbReference type="Pfam" id="PF07715">
    <property type="entry name" value="Plug"/>
    <property type="match status" value="1"/>
</dbReference>
<dbReference type="Pfam" id="PF13715">
    <property type="entry name" value="CarbopepD_reg_2"/>
    <property type="match status" value="1"/>
</dbReference>
<dbReference type="InterPro" id="IPR018247">
    <property type="entry name" value="EF_Hand_1_Ca_BS"/>
</dbReference>
<evidence type="ECO:0000256" key="5">
    <source>
        <dbReference type="ARBA" id="ARBA00023136"/>
    </source>
</evidence>
<keyword evidence="3 7" id="KW-1134">Transmembrane beta strand</keyword>